<name>A0A914UGI9_9BILA</name>
<accession>A0A914UGI9</accession>
<organism evidence="2 3">
    <name type="scientific">Plectus sambesii</name>
    <dbReference type="NCBI Taxonomy" id="2011161"/>
    <lineage>
        <taxon>Eukaryota</taxon>
        <taxon>Metazoa</taxon>
        <taxon>Ecdysozoa</taxon>
        <taxon>Nematoda</taxon>
        <taxon>Chromadorea</taxon>
        <taxon>Plectida</taxon>
        <taxon>Plectina</taxon>
        <taxon>Plectoidea</taxon>
        <taxon>Plectidae</taxon>
        <taxon>Plectus</taxon>
    </lineage>
</organism>
<keyword evidence="2" id="KW-1185">Reference proteome</keyword>
<dbReference type="Gene3D" id="2.60.120.200">
    <property type="match status" value="1"/>
</dbReference>
<dbReference type="AlphaFoldDB" id="A0A914UGI9"/>
<proteinExistence type="predicted"/>
<dbReference type="GO" id="GO:0016020">
    <property type="term" value="C:membrane"/>
    <property type="evidence" value="ECO:0007669"/>
    <property type="project" value="InterPro"/>
</dbReference>
<evidence type="ECO:0000259" key="1">
    <source>
        <dbReference type="SMART" id="SM00137"/>
    </source>
</evidence>
<dbReference type="SMART" id="SM00137">
    <property type="entry name" value="MAM"/>
    <property type="match status" value="1"/>
</dbReference>
<dbReference type="InterPro" id="IPR000998">
    <property type="entry name" value="MAM_dom"/>
</dbReference>
<evidence type="ECO:0000313" key="2">
    <source>
        <dbReference type="Proteomes" id="UP000887566"/>
    </source>
</evidence>
<sequence>MEFSPMECKMLLASESPGPITMPVVGQTQQPFLIAFDVISVNPDFDNFIAIDDIRYEAVLCSDVIDPWDMGASFASATLLNLLYGKALRQASDISCDFEERARKCAWANPEGQRDQWDIGSGPPNVEKFAKLTGTTTLPVGTFAIARFNSSGGTASLLTEPISCLNEAGTFSFRYWQTKGIELQMCLTAEDITVDLDCQTIDLLAPGPVIVDVPPIPAPFRIRIRAIGHEKSTVIVDDMVFQGDICPTPDSHAAVLRPLSEQEVQDDGNACRLLSCDFDDDNMCLYKSQRVPGSLAMFKQFSGRRADSFNSISEPNAYVHTRLFPRGEMSVLESPTFALNGDAKLHFNYRRNNNASAV</sequence>
<evidence type="ECO:0000313" key="3">
    <source>
        <dbReference type="WBParaSite" id="PSAMB.scaffold10024size4418.g32990.t1"/>
    </source>
</evidence>
<dbReference type="WBParaSite" id="PSAMB.scaffold10024size4418.g32990.t1">
    <property type="protein sequence ID" value="PSAMB.scaffold10024size4418.g32990.t1"/>
    <property type="gene ID" value="PSAMB.scaffold10024size4418.g32990"/>
</dbReference>
<feature type="domain" description="MAM" evidence="1">
    <location>
        <begin position="91"/>
        <end position="248"/>
    </location>
</feature>
<dbReference type="SUPFAM" id="SSF49899">
    <property type="entry name" value="Concanavalin A-like lectins/glucanases"/>
    <property type="match status" value="1"/>
</dbReference>
<dbReference type="InterPro" id="IPR013320">
    <property type="entry name" value="ConA-like_dom_sf"/>
</dbReference>
<dbReference type="Proteomes" id="UP000887566">
    <property type="component" value="Unplaced"/>
</dbReference>
<reference evidence="3" key="1">
    <citation type="submission" date="2022-11" db="UniProtKB">
        <authorList>
            <consortium name="WormBaseParasite"/>
        </authorList>
    </citation>
    <scope>IDENTIFICATION</scope>
</reference>
<protein>
    <submittedName>
        <fullName evidence="3">MAM domain-containing protein</fullName>
    </submittedName>
</protein>